<keyword evidence="1" id="KW-0732">Signal</keyword>
<dbReference type="InterPro" id="IPR007055">
    <property type="entry name" value="BON_dom"/>
</dbReference>
<evidence type="ECO:0000259" key="2">
    <source>
        <dbReference type="PROSITE" id="PS50914"/>
    </source>
</evidence>
<proteinExistence type="predicted"/>
<dbReference type="PROSITE" id="PS51257">
    <property type="entry name" value="PROKAR_LIPOPROTEIN"/>
    <property type="match status" value="1"/>
</dbReference>
<dbReference type="AlphaFoldDB" id="A0A917BWT6"/>
<feature type="domain" description="BON" evidence="2">
    <location>
        <begin position="123"/>
        <end position="191"/>
    </location>
</feature>
<feature type="domain" description="BON" evidence="2">
    <location>
        <begin position="46"/>
        <end position="114"/>
    </location>
</feature>
<dbReference type="InterPro" id="IPR051686">
    <property type="entry name" value="Lipoprotein_DolP"/>
</dbReference>
<dbReference type="PANTHER" id="PTHR34606">
    <property type="entry name" value="BON DOMAIN-CONTAINING PROTEIN"/>
    <property type="match status" value="1"/>
</dbReference>
<dbReference type="Proteomes" id="UP000632498">
    <property type="component" value="Unassembled WGS sequence"/>
</dbReference>
<feature type="signal peptide" evidence="1">
    <location>
        <begin position="1"/>
        <end position="25"/>
    </location>
</feature>
<reference evidence="3" key="1">
    <citation type="journal article" date="2014" name="Int. J. Syst. Evol. Microbiol.">
        <title>Complete genome sequence of Corynebacterium casei LMG S-19264T (=DSM 44701T), isolated from a smear-ripened cheese.</title>
        <authorList>
            <consortium name="US DOE Joint Genome Institute (JGI-PGF)"/>
            <person name="Walter F."/>
            <person name="Albersmeier A."/>
            <person name="Kalinowski J."/>
            <person name="Ruckert C."/>
        </authorList>
    </citation>
    <scope>NUCLEOTIDE SEQUENCE</scope>
    <source>
        <strain evidence="3">CGMCC 1.15254</strain>
    </source>
</reference>
<dbReference type="EMBL" id="BMHV01000006">
    <property type="protein sequence ID" value="GGF58708.1"/>
    <property type="molecule type" value="Genomic_DNA"/>
</dbReference>
<name>A0A917BWT6_9PROT</name>
<evidence type="ECO:0000256" key="1">
    <source>
        <dbReference type="SAM" id="SignalP"/>
    </source>
</evidence>
<dbReference type="Pfam" id="PF04972">
    <property type="entry name" value="BON"/>
    <property type="match status" value="2"/>
</dbReference>
<keyword evidence="4" id="KW-1185">Reference proteome</keyword>
<dbReference type="PROSITE" id="PS50914">
    <property type="entry name" value="BON"/>
    <property type="match status" value="2"/>
</dbReference>
<accession>A0A917BWT6</accession>
<reference evidence="3" key="2">
    <citation type="submission" date="2020-09" db="EMBL/GenBank/DDBJ databases">
        <authorList>
            <person name="Sun Q."/>
            <person name="Zhou Y."/>
        </authorList>
    </citation>
    <scope>NUCLEOTIDE SEQUENCE</scope>
    <source>
        <strain evidence="3">CGMCC 1.15254</strain>
    </source>
</reference>
<sequence>MITRFAFLSLSCLILIACTPLGVLTTVGTTAGTYAMEERGLEGAANDLGLKADIVGTWAQEKLSYASDLSVIVYNSKAMVIGAVESEEERAKAIALVWKVDGIKDVYNDIVLKSETGIEDFTHDTLINTRLFAALTFDGQIMDINYKYDAEGGTVYVIGLAQSHGELRRFIAHAKSIPYVRKVVSHVEVKERKSMYRPKKERVLSDAS</sequence>
<organism evidence="3 4">
    <name type="scientific">Terasakiella brassicae</name>
    <dbReference type="NCBI Taxonomy" id="1634917"/>
    <lineage>
        <taxon>Bacteria</taxon>
        <taxon>Pseudomonadati</taxon>
        <taxon>Pseudomonadota</taxon>
        <taxon>Alphaproteobacteria</taxon>
        <taxon>Rhodospirillales</taxon>
        <taxon>Terasakiellaceae</taxon>
        <taxon>Terasakiella</taxon>
    </lineage>
</organism>
<protein>
    <recommendedName>
        <fullName evidence="2">BON domain-containing protein</fullName>
    </recommendedName>
</protein>
<evidence type="ECO:0000313" key="3">
    <source>
        <dbReference type="EMBL" id="GGF58708.1"/>
    </source>
</evidence>
<dbReference type="PANTHER" id="PTHR34606:SF15">
    <property type="entry name" value="BON DOMAIN-CONTAINING PROTEIN"/>
    <property type="match status" value="1"/>
</dbReference>
<gene>
    <name evidence="3" type="ORF">GCM10011332_10360</name>
</gene>
<feature type="chain" id="PRO_5037300541" description="BON domain-containing protein" evidence="1">
    <location>
        <begin position="26"/>
        <end position="208"/>
    </location>
</feature>
<comment type="caution">
    <text evidence="3">The sequence shown here is derived from an EMBL/GenBank/DDBJ whole genome shotgun (WGS) entry which is preliminary data.</text>
</comment>
<evidence type="ECO:0000313" key="4">
    <source>
        <dbReference type="Proteomes" id="UP000632498"/>
    </source>
</evidence>